<gene>
    <name evidence="2" type="ORF">RRF57_006817</name>
</gene>
<evidence type="ECO:0008006" key="4">
    <source>
        <dbReference type="Google" id="ProtNLM"/>
    </source>
</evidence>
<dbReference type="Proteomes" id="UP001305414">
    <property type="component" value="Unassembled WGS sequence"/>
</dbReference>
<feature type="compositionally biased region" description="Polar residues" evidence="1">
    <location>
        <begin position="129"/>
        <end position="138"/>
    </location>
</feature>
<protein>
    <recommendedName>
        <fullName evidence="4">Ubiquinol-cytochrome-c reductase cytochrome c1</fullName>
    </recommendedName>
</protein>
<comment type="caution">
    <text evidence="2">The sequence shown here is derived from an EMBL/GenBank/DDBJ whole genome shotgun (WGS) entry which is preliminary data.</text>
</comment>
<organism evidence="2 3">
    <name type="scientific">Xylaria bambusicola</name>
    <dbReference type="NCBI Taxonomy" id="326684"/>
    <lineage>
        <taxon>Eukaryota</taxon>
        <taxon>Fungi</taxon>
        <taxon>Dikarya</taxon>
        <taxon>Ascomycota</taxon>
        <taxon>Pezizomycotina</taxon>
        <taxon>Sordariomycetes</taxon>
        <taxon>Xylariomycetidae</taxon>
        <taxon>Xylariales</taxon>
        <taxon>Xylariaceae</taxon>
        <taxon>Xylaria</taxon>
    </lineage>
</organism>
<feature type="region of interest" description="Disordered" evidence="1">
    <location>
        <begin position="129"/>
        <end position="149"/>
    </location>
</feature>
<keyword evidence="3" id="KW-1185">Reference proteome</keyword>
<reference evidence="2 3" key="1">
    <citation type="submission" date="2023-10" db="EMBL/GenBank/DDBJ databases">
        <title>Draft genome sequence of Xylaria bambusicola isolate GMP-LS, the root and basal stem rot pathogen of sugarcane in Indonesia.</title>
        <authorList>
            <person name="Selvaraj P."/>
            <person name="Muralishankar V."/>
            <person name="Muruganantham S."/>
            <person name="Sp S."/>
            <person name="Haryani S."/>
            <person name="Lau K.J.X."/>
            <person name="Naqvi N.I."/>
        </authorList>
    </citation>
    <scope>NUCLEOTIDE SEQUENCE [LARGE SCALE GENOMIC DNA]</scope>
    <source>
        <strain evidence="2">GMP-LS</strain>
    </source>
</reference>
<accession>A0AAN7Z728</accession>
<evidence type="ECO:0000313" key="3">
    <source>
        <dbReference type="Proteomes" id="UP001305414"/>
    </source>
</evidence>
<evidence type="ECO:0000313" key="2">
    <source>
        <dbReference type="EMBL" id="KAK5631102.1"/>
    </source>
</evidence>
<evidence type="ECO:0000256" key="1">
    <source>
        <dbReference type="SAM" id="MobiDB-lite"/>
    </source>
</evidence>
<dbReference type="AlphaFoldDB" id="A0AAN7Z728"/>
<name>A0AAN7Z728_9PEZI</name>
<dbReference type="EMBL" id="JAWHQM010000018">
    <property type="protein sequence ID" value="KAK5631102.1"/>
    <property type="molecule type" value="Genomic_DNA"/>
</dbReference>
<sequence length="390" mass="44266">MNSLPDEKEVYLALRNVFEGRNATIRKPKTVRKLIDDAVPLNARVSNLTNVYDVKAVGCVAKALLQDGIFGSITKAKKRFPDVEISPGQGVDWEVFKSRSEVNEADASAMAVRGGFENFEDFASQVEDSGTESFNTCPNSNSSSRRRRRRTLRSLSSICVPLPAQDHILTYVQRLLEKACFDFGSYAMPEELKTRHWDCPEAAELNMWVRMLRRRQSELFGNPGELVQPYDKLLCSLTDLRHTAVHRVRIDAQRLELFLLNAEKFTALLGDTARREVLVKLRLITREVIGRLESNNRVLTCKRAELDRVREMGIAELEREEIEYRASAVKSLEEFLVPLVTLPPIVPANEDSTSLKANEADVVEDDRQIEPIFISEDTVEFQRVGPLQVE</sequence>
<proteinExistence type="predicted"/>